<keyword evidence="4" id="KW-1185">Reference proteome</keyword>
<organism evidence="3 4">
    <name type="scientific">Bifidobacterium commune</name>
    <dbReference type="NCBI Taxonomy" id="1505727"/>
    <lineage>
        <taxon>Bacteria</taxon>
        <taxon>Bacillati</taxon>
        <taxon>Actinomycetota</taxon>
        <taxon>Actinomycetes</taxon>
        <taxon>Bifidobacteriales</taxon>
        <taxon>Bifidobacteriaceae</taxon>
        <taxon>Bifidobacterium</taxon>
    </lineage>
</organism>
<dbReference type="InterPro" id="IPR021517">
    <property type="entry name" value="DUF3180"/>
</dbReference>
<keyword evidence="2" id="KW-0812">Transmembrane</keyword>
<dbReference type="EMBL" id="FMBL01000001">
    <property type="protein sequence ID" value="SCC79414.1"/>
    <property type="molecule type" value="Genomic_DNA"/>
</dbReference>
<proteinExistence type="predicted"/>
<feature type="transmembrane region" description="Helical" evidence="2">
    <location>
        <begin position="38"/>
        <end position="61"/>
    </location>
</feature>
<feature type="compositionally biased region" description="Basic residues" evidence="1">
    <location>
        <begin position="160"/>
        <end position="181"/>
    </location>
</feature>
<feature type="region of interest" description="Disordered" evidence="1">
    <location>
        <begin position="153"/>
        <end position="181"/>
    </location>
</feature>
<dbReference type="Proteomes" id="UP000242610">
    <property type="component" value="Unassembled WGS sequence"/>
</dbReference>
<keyword evidence="2" id="KW-1133">Transmembrane helix</keyword>
<dbReference type="OrthoDB" id="3242755at2"/>
<keyword evidence="2" id="KW-0472">Membrane</keyword>
<sequence>MSARRTAWWYYVIAALLGLLLGAMLFKTDEITRLSLIGAPWFVSFVLVLLGVVVLVLALQVHQYAITDPTKRKSWVDPTKAVYTLMLSKALGVAGAMLAGWYLAQLLLCLPHWGARYYQSVVIQCGIATVICIADMIVGIIGEWLCQLPPSEGPDDPKIKTAKRRERRRKAIAGSVNKRRC</sequence>
<dbReference type="AlphaFoldDB" id="A0A1C4H340"/>
<dbReference type="Pfam" id="PF11377">
    <property type="entry name" value="DUF3180"/>
    <property type="match status" value="1"/>
</dbReference>
<feature type="transmembrane region" description="Helical" evidence="2">
    <location>
        <begin position="7"/>
        <end position="26"/>
    </location>
</feature>
<protein>
    <recommendedName>
        <fullName evidence="5">DUF3180 domain-containing protein</fullName>
    </recommendedName>
</protein>
<accession>A0A1C4H340</accession>
<reference evidence="4" key="1">
    <citation type="submission" date="2016-08" db="EMBL/GenBank/DDBJ databases">
        <authorList>
            <person name="Varghese N."/>
            <person name="Submissions Spin"/>
        </authorList>
    </citation>
    <scope>NUCLEOTIDE SEQUENCE [LARGE SCALE GENOMIC DNA]</scope>
    <source>
        <strain evidence="4">R-52791</strain>
    </source>
</reference>
<feature type="transmembrane region" description="Helical" evidence="2">
    <location>
        <begin position="116"/>
        <end position="141"/>
    </location>
</feature>
<gene>
    <name evidence="3" type="ORF">GA0061077_0716</name>
</gene>
<evidence type="ECO:0000313" key="4">
    <source>
        <dbReference type="Proteomes" id="UP000242610"/>
    </source>
</evidence>
<dbReference type="RefSeq" id="WP_091847489.1">
    <property type="nucleotide sequence ID" value="NZ_FMBL01000001.1"/>
</dbReference>
<evidence type="ECO:0000256" key="1">
    <source>
        <dbReference type="SAM" id="MobiDB-lite"/>
    </source>
</evidence>
<feature type="transmembrane region" description="Helical" evidence="2">
    <location>
        <begin position="82"/>
        <end position="104"/>
    </location>
</feature>
<evidence type="ECO:0000313" key="3">
    <source>
        <dbReference type="EMBL" id="SCC79414.1"/>
    </source>
</evidence>
<dbReference type="STRING" id="1505727.GA0061077_0716"/>
<evidence type="ECO:0008006" key="5">
    <source>
        <dbReference type="Google" id="ProtNLM"/>
    </source>
</evidence>
<evidence type="ECO:0000256" key="2">
    <source>
        <dbReference type="SAM" id="Phobius"/>
    </source>
</evidence>
<name>A0A1C4H340_9BIFI</name>